<dbReference type="Proteomes" id="UP000289738">
    <property type="component" value="Chromosome B06"/>
</dbReference>
<keyword evidence="2" id="KW-1185">Reference proteome</keyword>
<dbReference type="EMBL" id="SDMP01000016">
    <property type="protein sequence ID" value="RYR05384.1"/>
    <property type="molecule type" value="Genomic_DNA"/>
</dbReference>
<gene>
    <name evidence="1" type="ORF">Ahy_B06g085245</name>
</gene>
<protein>
    <submittedName>
        <fullName evidence="1">Uncharacterized protein</fullName>
    </submittedName>
</protein>
<evidence type="ECO:0000313" key="2">
    <source>
        <dbReference type="Proteomes" id="UP000289738"/>
    </source>
</evidence>
<proteinExistence type="predicted"/>
<reference evidence="1 2" key="1">
    <citation type="submission" date="2019-01" db="EMBL/GenBank/DDBJ databases">
        <title>Sequencing of cultivated peanut Arachis hypogaea provides insights into genome evolution and oil improvement.</title>
        <authorList>
            <person name="Chen X."/>
        </authorList>
    </citation>
    <scope>NUCLEOTIDE SEQUENCE [LARGE SCALE GENOMIC DNA]</scope>
    <source>
        <strain evidence="2">cv. Fuhuasheng</strain>
        <tissue evidence="1">Leaves</tissue>
    </source>
</reference>
<comment type="caution">
    <text evidence="1">The sequence shown here is derived from an EMBL/GenBank/DDBJ whole genome shotgun (WGS) entry which is preliminary data.</text>
</comment>
<accession>A0A444YU03</accession>
<name>A0A444YU03_ARAHY</name>
<organism evidence="1 2">
    <name type="scientific">Arachis hypogaea</name>
    <name type="common">Peanut</name>
    <dbReference type="NCBI Taxonomy" id="3818"/>
    <lineage>
        <taxon>Eukaryota</taxon>
        <taxon>Viridiplantae</taxon>
        <taxon>Streptophyta</taxon>
        <taxon>Embryophyta</taxon>
        <taxon>Tracheophyta</taxon>
        <taxon>Spermatophyta</taxon>
        <taxon>Magnoliopsida</taxon>
        <taxon>eudicotyledons</taxon>
        <taxon>Gunneridae</taxon>
        <taxon>Pentapetalae</taxon>
        <taxon>rosids</taxon>
        <taxon>fabids</taxon>
        <taxon>Fabales</taxon>
        <taxon>Fabaceae</taxon>
        <taxon>Papilionoideae</taxon>
        <taxon>50 kb inversion clade</taxon>
        <taxon>dalbergioids sensu lato</taxon>
        <taxon>Dalbergieae</taxon>
        <taxon>Pterocarpus clade</taxon>
        <taxon>Arachis</taxon>
    </lineage>
</organism>
<dbReference type="AlphaFoldDB" id="A0A444YU03"/>
<sequence>MQEAFKRYRFHIFLDCLALRIRLKRNKKVSNGFGPTVNLNPVESVLFFWKWIVLFRKLVRQFSFQKSLYSLEFGYLSDLGLRKKSQVKTQVHSSICIVPSQLL</sequence>
<evidence type="ECO:0000313" key="1">
    <source>
        <dbReference type="EMBL" id="RYR05384.1"/>
    </source>
</evidence>